<reference evidence="1" key="1">
    <citation type="submission" date="2024-02" db="EMBL/GenBank/DDBJ databases">
        <title>Metagenome Assembled Genome of Zalaria obscura JY119.</title>
        <authorList>
            <person name="Vighnesh L."/>
            <person name="Jagadeeshwari U."/>
            <person name="Venkata Ramana C."/>
            <person name="Sasikala C."/>
        </authorList>
    </citation>
    <scope>NUCLEOTIDE SEQUENCE</scope>
    <source>
        <strain evidence="1">JY119</strain>
    </source>
</reference>
<accession>A0ACC3S7H1</accession>
<name>A0ACC3S7H1_9PEZI</name>
<evidence type="ECO:0000313" key="1">
    <source>
        <dbReference type="EMBL" id="KAK8196114.1"/>
    </source>
</evidence>
<organism evidence="1 2">
    <name type="scientific">Zalaria obscura</name>
    <dbReference type="NCBI Taxonomy" id="2024903"/>
    <lineage>
        <taxon>Eukaryota</taxon>
        <taxon>Fungi</taxon>
        <taxon>Dikarya</taxon>
        <taxon>Ascomycota</taxon>
        <taxon>Pezizomycotina</taxon>
        <taxon>Dothideomycetes</taxon>
        <taxon>Dothideomycetidae</taxon>
        <taxon>Dothideales</taxon>
        <taxon>Zalariaceae</taxon>
        <taxon>Zalaria</taxon>
    </lineage>
</organism>
<dbReference type="EMBL" id="JAMKPW020000042">
    <property type="protein sequence ID" value="KAK8196114.1"/>
    <property type="molecule type" value="Genomic_DNA"/>
</dbReference>
<dbReference type="Proteomes" id="UP001320706">
    <property type="component" value="Unassembled WGS sequence"/>
</dbReference>
<protein>
    <submittedName>
        <fullName evidence="1">Uncharacterized protein</fullName>
    </submittedName>
</protein>
<comment type="caution">
    <text evidence="1">The sequence shown here is derived from an EMBL/GenBank/DDBJ whole genome shotgun (WGS) entry which is preliminary data.</text>
</comment>
<keyword evidence="2" id="KW-1185">Reference proteome</keyword>
<proteinExistence type="predicted"/>
<gene>
    <name evidence="1" type="ORF">M8818_007267</name>
</gene>
<evidence type="ECO:0000313" key="2">
    <source>
        <dbReference type="Proteomes" id="UP001320706"/>
    </source>
</evidence>
<sequence length="566" mass="61827">MPATQHAASGDDSPPEHSTIKVAMPGSASPNAGPRPKRLKLTVRKPSLETEEADNNPSRPKRKSARPARYSDDVTSTKPRKNSSGSIMSVAASEKSSSPEPPVSPVEKESAGYGADFLAMYIMDDSPKSEKEREPSPVVEPQPKPKKKKEAKKDHPQSLKLKMSSSVSATPATPATPDSLPPDVEAQLPPLLDKPRTIDDPATIIKKLQNACQALSGLNIPAVYITEESLPLPKKEEVGVCNLLNAAAGDSPVEGNDWSLAYTGMHDEDMTELVRHAANLIRNYMVTKVQTAKVFGKKQSRKKDNNGRHAIESEKFAFQALQDLLWSSALNVNCITNRDRSRLIRTLYKQIELVLYYFNPQPHVQPHLIPHPQMAYLPPYQQNLAAEAVKANVHYQAQQQHGPPPPHQFLFREHQNPYNSPYNGAAPPSSGTNGPVLMDKIKMYSPGFLPRSGQSMKFSFQPTPPPPSVQTPALDLPRSGQNLRFSFQQYGPQNGAPPIINGVPIHMPMGPPPLPHGMSPSPMPPGMTPHPMYSHPGTPQPQTQGQQRRGSGSDGYPHPGAVIIDN</sequence>